<dbReference type="PROSITE" id="PS50234">
    <property type="entry name" value="VWFA"/>
    <property type="match status" value="1"/>
</dbReference>
<evidence type="ECO:0000256" key="17">
    <source>
        <dbReference type="SAM" id="MobiDB-lite"/>
    </source>
</evidence>
<evidence type="ECO:0000256" key="8">
    <source>
        <dbReference type="ARBA" id="ARBA00022889"/>
    </source>
</evidence>
<keyword evidence="9 16" id="KW-1133">Transmembrane helix</keyword>
<dbReference type="Pfam" id="PF01839">
    <property type="entry name" value="FG-GAP"/>
    <property type="match status" value="2"/>
</dbReference>
<dbReference type="InterPro" id="IPR002035">
    <property type="entry name" value="VWF_A"/>
</dbReference>
<dbReference type="InterPro" id="IPR018184">
    <property type="entry name" value="Integrin_alpha_C_CS"/>
</dbReference>
<dbReference type="Pfam" id="PF00357">
    <property type="entry name" value="Integrin_alpha"/>
    <property type="match status" value="1"/>
</dbReference>
<dbReference type="Gene3D" id="2.60.40.1460">
    <property type="entry name" value="Integrin domains. Chain A, domain 2"/>
    <property type="match status" value="1"/>
</dbReference>
<dbReference type="PRINTS" id="PR01185">
    <property type="entry name" value="INTEGRINA"/>
</dbReference>
<feature type="repeat" description="FG-GAP" evidence="15">
    <location>
        <begin position="485"/>
        <end position="545"/>
    </location>
</feature>
<sequence length="1123" mass="123482">MDRLIVSVLFTYESSSSLDLSAAVSSSAATSITSCSPFLASVCDGNSYLNGICFQYNSTLQPVSNFTTGIQECTKRDVNLVFLFDGSSSMKSEDFELNKKFIISIMTKLSNSSIKFAAVQFSKTFKTVFDFNDYQKGVAEKKLMNEPHMNSLTNTHGAISFTLNLLLNNVSSGANPNATKALVIITDGDPSDNDDYGVIKKCDAQNVLRYIIGVGEVSLTNLYLLASKPNVSNTFRIDHYSGLQGLLDNLQNKIYNIEGSQEAHGRDRQNELSQSGFSVVYHTDMSYIFRLAGVTRELADDWFLCFRTLWLWVRWDLMTGVEFCYSSVIGRRGGVSLLFSGAPRAEHTGQVTLFIQTGNKWIVNRSIAGDQIGSYFGASLGLLDVDSDGESDFLLVGAPLYHRCGPRTEGRLYVYSLSQSFEKMLNVCESNAGRFAASVASLKDINGDGLSDVAVGAPLEDDGTGVVYIYLGDKTYGINTETSPQRISGRSVLPGLQQFGVSVVGQMDMNGDNLTDVLIGAHGGIVLLKARPVMSVSLQLSFSPKEISIRNFDCEGAAGEMFQAFNVTSCFSVSEQTNSIGSLNKNLNIALNINLDVLREMNRGFFRLHNSTSRSQQMSVPLLLKSFCSDFSVFMPKCVYDTVSPLKIRMNFSQTENILALLDIHSRTEEFVEVPFEKNCKSNSSCVADLTLDFSFINETLLVVNQAHLTVQITLKNAADDSYNTSIVMHYPEGLSFSKLDNVKSSRTSIRCGDRDIGAMNRTTCSISLPVYRSGATTVFLGMFRVSKLDYDWPNMIDMIITANSDNNGNTTDATVKRSLAVLYAVDLAISLVGEESVTFVPFSLEDREPKPLTITYKVENVGVKGLPVSVTLNMTCETAHVKIRPLSFGIRNGTQCTTLEGGHCGRFECEEFHLQTSEAVYFNLTAEVALHNMTEFQWKYSFHEFSKDFVFNITAHLDYDKSRYNQTISSLKTTMRVEFVIPPNRWLIGCIGGVGGLILLIFILVLLLKCGFFKRNRPDESEVYGNSTPEDYPLMDVTTKGNDAKKTSDGEMKTSDGEMKGSDGEMKGSDGEMKGSDGEMKGSDGEMRGSDGGESVNDRNGVIENGVKEQSLTSEGPNTGEP</sequence>
<comment type="similarity">
    <text evidence="2 16">Belongs to the integrin alpha chain family.</text>
</comment>
<evidence type="ECO:0000259" key="18">
    <source>
        <dbReference type="PROSITE" id="PS50234"/>
    </source>
</evidence>
<dbReference type="GO" id="GO:0008305">
    <property type="term" value="C:integrin complex"/>
    <property type="evidence" value="ECO:0007669"/>
    <property type="project" value="InterPro"/>
</dbReference>
<evidence type="ECO:0000256" key="11">
    <source>
        <dbReference type="ARBA" id="ARBA00023136"/>
    </source>
</evidence>
<organism evidence="19 20">
    <name type="scientific">Triplophysa tibetana</name>
    <dbReference type="NCBI Taxonomy" id="1572043"/>
    <lineage>
        <taxon>Eukaryota</taxon>
        <taxon>Metazoa</taxon>
        <taxon>Chordata</taxon>
        <taxon>Craniata</taxon>
        <taxon>Vertebrata</taxon>
        <taxon>Euteleostomi</taxon>
        <taxon>Actinopterygii</taxon>
        <taxon>Neopterygii</taxon>
        <taxon>Teleostei</taxon>
        <taxon>Ostariophysi</taxon>
        <taxon>Cypriniformes</taxon>
        <taxon>Nemacheilidae</taxon>
        <taxon>Triplophysa</taxon>
    </lineage>
</organism>
<feature type="compositionally biased region" description="Basic and acidic residues" evidence="17">
    <location>
        <begin position="1043"/>
        <end position="1092"/>
    </location>
</feature>
<dbReference type="GO" id="GO:0005178">
    <property type="term" value="F:integrin binding"/>
    <property type="evidence" value="ECO:0007669"/>
    <property type="project" value="TreeGrafter"/>
</dbReference>
<evidence type="ECO:0000256" key="16">
    <source>
        <dbReference type="RuleBase" id="RU003762"/>
    </source>
</evidence>
<feature type="repeat" description="FG-GAP" evidence="15">
    <location>
        <begin position="426"/>
        <end position="479"/>
    </location>
</feature>
<comment type="caution">
    <text evidence="19">The sequence shown here is derived from an EMBL/GenBank/DDBJ whole genome shotgun (WGS) entry which is preliminary data.</text>
</comment>
<evidence type="ECO:0000256" key="7">
    <source>
        <dbReference type="ARBA" id="ARBA00022837"/>
    </source>
</evidence>
<dbReference type="Gene3D" id="2.130.10.130">
    <property type="entry name" value="Integrin alpha, N-terminal"/>
    <property type="match status" value="1"/>
</dbReference>
<evidence type="ECO:0000256" key="5">
    <source>
        <dbReference type="ARBA" id="ARBA00022729"/>
    </source>
</evidence>
<dbReference type="InterPro" id="IPR013649">
    <property type="entry name" value="Integrin_alpha_Ig-like_1"/>
</dbReference>
<evidence type="ECO:0000256" key="13">
    <source>
        <dbReference type="ARBA" id="ARBA00023170"/>
    </source>
</evidence>
<dbReference type="Pfam" id="PF20805">
    <property type="entry name" value="Integrin_A_Ig_2"/>
    <property type="match status" value="1"/>
</dbReference>
<dbReference type="InterPro" id="IPR013517">
    <property type="entry name" value="FG-GAP"/>
</dbReference>
<dbReference type="Gene3D" id="2.60.40.1530">
    <property type="entry name" value="ntegrin, alpha v. Chain A, domain 4"/>
    <property type="match status" value="1"/>
</dbReference>
<evidence type="ECO:0000256" key="6">
    <source>
        <dbReference type="ARBA" id="ARBA00022737"/>
    </source>
</evidence>
<protein>
    <submittedName>
        <fullName evidence="19">Integrin alpha-L CD11 antigen-like family member A</fullName>
    </submittedName>
</protein>
<keyword evidence="11 16" id="KW-0472">Membrane</keyword>
<dbReference type="InterPro" id="IPR032695">
    <property type="entry name" value="Integrin_dom_sf"/>
</dbReference>
<keyword evidence="8 16" id="KW-0130">Cell adhesion</keyword>
<feature type="domain" description="VWFA" evidence="18">
    <location>
        <begin position="79"/>
        <end position="250"/>
    </location>
</feature>
<dbReference type="Gene3D" id="2.60.40.1510">
    <property type="entry name" value="ntegrin, alpha v. Chain A, domain 3"/>
    <property type="match status" value="1"/>
</dbReference>
<evidence type="ECO:0000256" key="4">
    <source>
        <dbReference type="ARBA" id="ARBA00022723"/>
    </source>
</evidence>
<evidence type="ECO:0000256" key="14">
    <source>
        <dbReference type="ARBA" id="ARBA00023180"/>
    </source>
</evidence>
<name>A0A5A9PLM0_9TELE</name>
<dbReference type="SUPFAM" id="SSF53300">
    <property type="entry name" value="vWA-like"/>
    <property type="match status" value="1"/>
</dbReference>
<evidence type="ECO:0000256" key="15">
    <source>
        <dbReference type="PROSITE-ProRule" id="PRU00803"/>
    </source>
</evidence>
<keyword evidence="6" id="KW-0677">Repeat</keyword>
<dbReference type="Proteomes" id="UP000324632">
    <property type="component" value="Chromosome 4"/>
</dbReference>
<evidence type="ECO:0000256" key="2">
    <source>
        <dbReference type="ARBA" id="ARBA00008054"/>
    </source>
</evidence>
<dbReference type="InterPro" id="IPR028994">
    <property type="entry name" value="Integrin_alpha_N"/>
</dbReference>
<feature type="transmembrane region" description="Helical" evidence="16">
    <location>
        <begin position="987"/>
        <end position="1009"/>
    </location>
</feature>
<dbReference type="Gene3D" id="1.20.5.930">
    <property type="entry name" value="Bicelle-embedded integrin alpha(iib) transmembrane segment"/>
    <property type="match status" value="1"/>
</dbReference>
<evidence type="ECO:0000256" key="12">
    <source>
        <dbReference type="ARBA" id="ARBA00023157"/>
    </source>
</evidence>
<keyword evidence="7" id="KW-0106">Calcium</keyword>
<dbReference type="Gene3D" id="3.40.50.410">
    <property type="entry name" value="von Willebrand factor, type A domain"/>
    <property type="match status" value="1"/>
</dbReference>
<keyword evidence="20" id="KW-1185">Reference proteome</keyword>
<proteinExistence type="inferred from homology"/>
<dbReference type="GO" id="GO:0009897">
    <property type="term" value="C:external side of plasma membrane"/>
    <property type="evidence" value="ECO:0007669"/>
    <property type="project" value="TreeGrafter"/>
</dbReference>
<gene>
    <name evidence="19" type="ORF">E1301_Tti021715</name>
</gene>
<evidence type="ECO:0000313" key="19">
    <source>
        <dbReference type="EMBL" id="KAA0721637.1"/>
    </source>
</evidence>
<evidence type="ECO:0000256" key="9">
    <source>
        <dbReference type="ARBA" id="ARBA00022989"/>
    </source>
</evidence>
<feature type="region of interest" description="Disordered" evidence="17">
    <location>
        <begin position="1020"/>
        <end position="1123"/>
    </location>
</feature>
<dbReference type="InterPro" id="IPR036465">
    <property type="entry name" value="vWFA_dom_sf"/>
</dbReference>
<dbReference type="Pfam" id="PF00092">
    <property type="entry name" value="VWA"/>
    <property type="match status" value="1"/>
</dbReference>
<keyword evidence="12" id="KW-1015">Disulfide bond</keyword>
<dbReference type="PRINTS" id="PR00453">
    <property type="entry name" value="VWFADOMAIN"/>
</dbReference>
<dbReference type="PROSITE" id="PS51470">
    <property type="entry name" value="FG_GAP"/>
    <property type="match status" value="3"/>
</dbReference>
<reference evidence="19 20" key="1">
    <citation type="journal article" date="2019" name="Mol. Ecol. Resour.">
        <title>Chromosome-level genome assembly of Triplophysa tibetana, a fish adapted to the harsh high-altitude environment of the Tibetan Plateau.</title>
        <authorList>
            <person name="Yang X."/>
            <person name="Liu H."/>
            <person name="Ma Z."/>
            <person name="Zou Y."/>
            <person name="Zou M."/>
            <person name="Mao Y."/>
            <person name="Li X."/>
            <person name="Wang H."/>
            <person name="Chen T."/>
            <person name="Wang W."/>
            <person name="Yang R."/>
        </authorList>
    </citation>
    <scope>NUCLEOTIDE SEQUENCE [LARGE SCALE GENOMIC DNA]</scope>
    <source>
        <strain evidence="19">TTIB1903HZAU</strain>
        <tissue evidence="19">Muscle</tissue>
    </source>
</reference>
<dbReference type="EMBL" id="SOYY01000004">
    <property type="protein sequence ID" value="KAA0721637.1"/>
    <property type="molecule type" value="Genomic_DNA"/>
</dbReference>
<dbReference type="SUPFAM" id="SSF69179">
    <property type="entry name" value="Integrin domains"/>
    <property type="match status" value="2"/>
</dbReference>
<dbReference type="GO" id="GO:0033627">
    <property type="term" value="P:cell adhesion mediated by integrin"/>
    <property type="evidence" value="ECO:0007669"/>
    <property type="project" value="TreeGrafter"/>
</dbReference>
<comment type="subcellular location">
    <subcellularLocation>
        <location evidence="1 16">Membrane</location>
        <topology evidence="1 16">Single-pass type I membrane protein</topology>
    </subcellularLocation>
</comment>
<dbReference type="GO" id="GO:0046872">
    <property type="term" value="F:metal ion binding"/>
    <property type="evidence" value="ECO:0007669"/>
    <property type="project" value="UniProtKB-KW"/>
</dbReference>
<dbReference type="GO" id="GO:0007229">
    <property type="term" value="P:integrin-mediated signaling pathway"/>
    <property type="evidence" value="ECO:0007669"/>
    <property type="project" value="UniProtKB-KW"/>
</dbReference>
<dbReference type="SMART" id="SM00191">
    <property type="entry name" value="Int_alpha"/>
    <property type="match status" value="3"/>
</dbReference>
<dbReference type="PANTHER" id="PTHR23220">
    <property type="entry name" value="INTEGRIN ALPHA"/>
    <property type="match status" value="1"/>
</dbReference>
<dbReference type="SUPFAM" id="SSF69318">
    <property type="entry name" value="Integrin alpha N-terminal domain"/>
    <property type="match status" value="1"/>
</dbReference>
<keyword evidence="10 16" id="KW-0401">Integrin</keyword>
<dbReference type="InterPro" id="IPR048285">
    <property type="entry name" value="Integrin_alpha_Ig-like_2"/>
</dbReference>
<dbReference type="GO" id="GO:0007160">
    <property type="term" value="P:cell-matrix adhesion"/>
    <property type="evidence" value="ECO:0007669"/>
    <property type="project" value="TreeGrafter"/>
</dbReference>
<dbReference type="GO" id="GO:0098609">
    <property type="term" value="P:cell-cell adhesion"/>
    <property type="evidence" value="ECO:0007669"/>
    <property type="project" value="TreeGrafter"/>
</dbReference>
<accession>A0A5A9PLM0</accession>
<dbReference type="SMART" id="SM00327">
    <property type="entry name" value="VWA"/>
    <property type="match status" value="1"/>
</dbReference>
<evidence type="ECO:0000313" key="20">
    <source>
        <dbReference type="Proteomes" id="UP000324632"/>
    </source>
</evidence>
<dbReference type="AlphaFoldDB" id="A0A5A9PLM0"/>
<evidence type="ECO:0000256" key="3">
    <source>
        <dbReference type="ARBA" id="ARBA00022692"/>
    </source>
</evidence>
<dbReference type="Pfam" id="PF08441">
    <property type="entry name" value="Integrin_A_Ig_1"/>
    <property type="match status" value="1"/>
</dbReference>
<dbReference type="PANTHER" id="PTHR23220:SF84">
    <property type="entry name" value="INTEGRIN ALPHA-L"/>
    <property type="match status" value="1"/>
</dbReference>
<evidence type="ECO:0000256" key="1">
    <source>
        <dbReference type="ARBA" id="ARBA00004479"/>
    </source>
</evidence>
<feature type="compositionally biased region" description="Polar residues" evidence="17">
    <location>
        <begin position="1109"/>
        <end position="1123"/>
    </location>
</feature>
<feature type="repeat" description="FG-GAP" evidence="15">
    <location>
        <begin position="362"/>
        <end position="424"/>
    </location>
</feature>
<keyword evidence="14" id="KW-0325">Glycoprotein</keyword>
<keyword evidence="3 16" id="KW-0812">Transmembrane</keyword>
<dbReference type="InterPro" id="IPR000413">
    <property type="entry name" value="Integrin_alpha"/>
</dbReference>
<dbReference type="InterPro" id="IPR013519">
    <property type="entry name" value="Int_alpha_beta-p"/>
</dbReference>
<keyword evidence="4" id="KW-0479">Metal-binding</keyword>
<dbReference type="PROSITE" id="PS51257">
    <property type="entry name" value="PROKAR_LIPOPROTEIN"/>
    <property type="match status" value="1"/>
</dbReference>
<keyword evidence="13 16" id="KW-0675">Receptor</keyword>
<keyword evidence="5" id="KW-0732">Signal</keyword>
<evidence type="ECO:0000256" key="10">
    <source>
        <dbReference type="ARBA" id="ARBA00023037"/>
    </source>
</evidence>